<dbReference type="Proteomes" id="UP001608902">
    <property type="component" value="Unassembled WGS sequence"/>
</dbReference>
<dbReference type="AlphaFoldDB" id="A0ABD6ELD7"/>
<evidence type="ECO:0000256" key="1">
    <source>
        <dbReference type="SAM" id="SignalP"/>
    </source>
</evidence>
<dbReference type="PANTHER" id="PTHR43876">
    <property type="entry name" value="UBIQUINONE BIOSYNTHESIS MONOOXYGENASE COQ6, MITOCHONDRIAL"/>
    <property type="match status" value="1"/>
</dbReference>
<gene>
    <name evidence="2" type="ORF">AB6A40_003794</name>
</gene>
<dbReference type="SUPFAM" id="SSF51905">
    <property type="entry name" value="FAD/NAD(P)-binding domain"/>
    <property type="match status" value="1"/>
</dbReference>
<evidence type="ECO:0000313" key="3">
    <source>
        <dbReference type="Proteomes" id="UP001608902"/>
    </source>
</evidence>
<dbReference type="InterPro" id="IPR036188">
    <property type="entry name" value="FAD/NAD-bd_sf"/>
</dbReference>
<dbReference type="InterPro" id="IPR051205">
    <property type="entry name" value="UbiH/COQ6_monooxygenase"/>
</dbReference>
<accession>A0ABD6ELD7</accession>
<comment type="caution">
    <text evidence="2">The sequence shown here is derived from an EMBL/GenBank/DDBJ whole genome shotgun (WGS) entry which is preliminary data.</text>
</comment>
<keyword evidence="3" id="KW-1185">Reference proteome</keyword>
<dbReference type="EMBL" id="JBGFUD010002049">
    <property type="protein sequence ID" value="MFH4977085.1"/>
    <property type="molecule type" value="Genomic_DNA"/>
</dbReference>
<proteinExistence type="predicted"/>
<organism evidence="2 3">
    <name type="scientific">Gnathostoma spinigerum</name>
    <dbReference type="NCBI Taxonomy" id="75299"/>
    <lineage>
        <taxon>Eukaryota</taxon>
        <taxon>Metazoa</taxon>
        <taxon>Ecdysozoa</taxon>
        <taxon>Nematoda</taxon>
        <taxon>Chromadorea</taxon>
        <taxon>Rhabditida</taxon>
        <taxon>Spirurina</taxon>
        <taxon>Gnathostomatomorpha</taxon>
        <taxon>Gnathostomatoidea</taxon>
        <taxon>Gnathostomatidae</taxon>
        <taxon>Gnathostoma</taxon>
    </lineage>
</organism>
<protein>
    <submittedName>
        <fullName evidence="2">Uncharacterized protein</fullName>
    </submittedName>
</protein>
<name>A0ABD6ELD7_9BILA</name>
<evidence type="ECO:0000313" key="2">
    <source>
        <dbReference type="EMBL" id="MFH4977085.1"/>
    </source>
</evidence>
<sequence>MRLLPRNGLFLHLLRTLSSSTQQSTFYDAVIVGGGMVGNAMACLLGQSEAFVSKKILLLEGSDPKPLKKEEVFSNRVSAISPASVAMFKRRHYNMIYS</sequence>
<keyword evidence="1" id="KW-0732">Signal</keyword>
<dbReference type="Gene3D" id="3.50.50.60">
    <property type="entry name" value="FAD/NAD(P)-binding domain"/>
    <property type="match status" value="1"/>
</dbReference>
<reference evidence="2 3" key="1">
    <citation type="submission" date="2024-08" db="EMBL/GenBank/DDBJ databases">
        <title>Gnathostoma spinigerum genome.</title>
        <authorList>
            <person name="Gonzalez-Bertolin B."/>
            <person name="Monzon S."/>
            <person name="Zaballos A."/>
            <person name="Jimenez P."/>
            <person name="Dekumyoy P."/>
            <person name="Varona S."/>
            <person name="Cuesta I."/>
            <person name="Sumanam S."/>
            <person name="Adisakwattana P."/>
            <person name="Gasser R.B."/>
            <person name="Hernandez-Gonzalez A."/>
            <person name="Young N.D."/>
            <person name="Perteguer M.J."/>
        </authorList>
    </citation>
    <scope>NUCLEOTIDE SEQUENCE [LARGE SCALE GENOMIC DNA]</scope>
    <source>
        <strain evidence="2">AL3</strain>
        <tissue evidence="2">Liver</tissue>
    </source>
</reference>
<feature type="signal peptide" evidence="1">
    <location>
        <begin position="1"/>
        <end position="19"/>
    </location>
</feature>
<dbReference type="PANTHER" id="PTHR43876:SF7">
    <property type="entry name" value="UBIQUINONE BIOSYNTHESIS MONOOXYGENASE COQ6, MITOCHONDRIAL"/>
    <property type="match status" value="1"/>
</dbReference>
<feature type="chain" id="PRO_5044798261" evidence="1">
    <location>
        <begin position="20"/>
        <end position="98"/>
    </location>
</feature>